<dbReference type="PANTHER" id="PTHR43112:SF3">
    <property type="entry name" value="FERREDOXIN-2, CHLOROPLASTIC"/>
    <property type="match status" value="1"/>
</dbReference>
<sequence>MLRISAVSNSDMADYKVTLPSRQGLSVHYSSGFHRNLLEALEQGRVQLEYQCRQGYCGSCRVRLVKGKVGYPCKPLAFVNEGEILPCSCHPLTDIEIEP</sequence>
<dbReference type="InterPro" id="IPR001041">
    <property type="entry name" value="2Fe-2S_ferredoxin-type"/>
</dbReference>
<dbReference type="Gene3D" id="3.10.20.30">
    <property type="match status" value="1"/>
</dbReference>
<comment type="caution">
    <text evidence="10">The sequence shown here is derived from an EMBL/GenBank/DDBJ whole genome shotgun (WGS) entry which is preliminary data.</text>
</comment>
<keyword evidence="3" id="KW-0001">2Fe-2S</keyword>
<proteinExistence type="inferred from homology"/>
<accession>A0A077MZJ4</accession>
<dbReference type="PROSITE" id="PS00197">
    <property type="entry name" value="2FE2S_FER_1"/>
    <property type="match status" value="1"/>
</dbReference>
<dbReference type="HOGENOM" id="CLU_082632_6_1_6"/>
<evidence type="ECO:0000259" key="9">
    <source>
        <dbReference type="PROSITE" id="PS51085"/>
    </source>
</evidence>
<keyword evidence="6" id="KW-0408">Iron</keyword>
<evidence type="ECO:0000313" key="10">
    <source>
        <dbReference type="EMBL" id="CDG95236.1"/>
    </source>
</evidence>
<comment type="cofactor">
    <cofactor evidence="8">
        <name>[2Fe-2S] cluster</name>
        <dbReference type="ChEBI" id="CHEBI:190135"/>
    </cofactor>
</comment>
<evidence type="ECO:0000256" key="3">
    <source>
        <dbReference type="ARBA" id="ARBA00022714"/>
    </source>
</evidence>
<keyword evidence="4" id="KW-0479">Metal-binding</keyword>
<dbReference type="GO" id="GO:0051537">
    <property type="term" value="F:2 iron, 2 sulfur cluster binding"/>
    <property type="evidence" value="ECO:0007669"/>
    <property type="project" value="UniProtKB-KW"/>
</dbReference>
<dbReference type="NCBIfam" id="NF007985">
    <property type="entry name" value="PRK10713.1"/>
    <property type="match status" value="1"/>
</dbReference>
<dbReference type="InterPro" id="IPR012675">
    <property type="entry name" value="Beta-grasp_dom_sf"/>
</dbReference>
<dbReference type="CDD" id="cd00207">
    <property type="entry name" value="fer2"/>
    <property type="match status" value="1"/>
</dbReference>
<protein>
    <recommendedName>
        <fullName evidence="9">2Fe-2S ferredoxin-type domain-containing protein</fullName>
    </recommendedName>
</protein>
<comment type="similarity">
    <text evidence="1">Belongs to the 2Fe2S plant-type ferredoxin family.</text>
</comment>
<keyword evidence="2" id="KW-0813">Transport</keyword>
<dbReference type="InterPro" id="IPR036010">
    <property type="entry name" value="2Fe-2S_ferredoxin-like_sf"/>
</dbReference>
<evidence type="ECO:0000256" key="2">
    <source>
        <dbReference type="ARBA" id="ARBA00022448"/>
    </source>
</evidence>
<dbReference type="AlphaFoldDB" id="A0A077MZJ4"/>
<gene>
    <name evidence="10" type="ORF">XBP1_1120026</name>
</gene>
<dbReference type="Pfam" id="PF00111">
    <property type="entry name" value="Fer2"/>
    <property type="match status" value="1"/>
</dbReference>
<evidence type="ECO:0000256" key="1">
    <source>
        <dbReference type="ARBA" id="ARBA00007874"/>
    </source>
</evidence>
<evidence type="ECO:0000256" key="8">
    <source>
        <dbReference type="ARBA" id="ARBA00034078"/>
    </source>
</evidence>
<name>A0A077MZJ4_XENBV</name>
<dbReference type="Proteomes" id="UP000028511">
    <property type="component" value="Unassembled WGS sequence"/>
</dbReference>
<dbReference type="InterPro" id="IPR006058">
    <property type="entry name" value="2Fe2S_fd_BS"/>
</dbReference>
<dbReference type="GO" id="GO:0046872">
    <property type="term" value="F:metal ion binding"/>
    <property type="evidence" value="ECO:0007669"/>
    <property type="project" value="UniProtKB-KW"/>
</dbReference>
<keyword evidence="5" id="KW-0249">Electron transport</keyword>
<dbReference type="EMBL" id="CBSW010000016">
    <property type="protein sequence ID" value="CDG95236.1"/>
    <property type="molecule type" value="Genomic_DNA"/>
</dbReference>
<dbReference type="PROSITE" id="PS51085">
    <property type="entry name" value="2FE2S_FER_2"/>
    <property type="match status" value="1"/>
</dbReference>
<reference evidence="10" key="1">
    <citation type="submission" date="2013-07" db="EMBL/GenBank/DDBJ databases">
        <title>Sub-species coevolution in mutualistic symbiosis.</title>
        <authorList>
            <person name="Murfin K."/>
            <person name="Klassen J."/>
            <person name="Lee M."/>
            <person name="Forst S."/>
            <person name="Stock P."/>
            <person name="Goodrich-Blair H."/>
        </authorList>
    </citation>
    <scope>NUCLEOTIDE SEQUENCE [LARGE SCALE GENOMIC DNA]</scope>
    <source>
        <strain evidence="10">Puntauvense</strain>
    </source>
</reference>
<evidence type="ECO:0000256" key="5">
    <source>
        <dbReference type="ARBA" id="ARBA00022982"/>
    </source>
</evidence>
<organism evidence="10 11">
    <name type="scientific">Xenorhabdus bovienii str. puntauvense</name>
    <dbReference type="NCBI Taxonomy" id="1398201"/>
    <lineage>
        <taxon>Bacteria</taxon>
        <taxon>Pseudomonadati</taxon>
        <taxon>Pseudomonadota</taxon>
        <taxon>Gammaproteobacteria</taxon>
        <taxon>Enterobacterales</taxon>
        <taxon>Morganellaceae</taxon>
        <taxon>Xenorhabdus</taxon>
    </lineage>
</organism>
<evidence type="ECO:0000313" key="11">
    <source>
        <dbReference type="Proteomes" id="UP000028511"/>
    </source>
</evidence>
<feature type="domain" description="2Fe-2S ferredoxin-type" evidence="9">
    <location>
        <begin position="15"/>
        <end position="99"/>
    </location>
</feature>
<evidence type="ECO:0000256" key="7">
    <source>
        <dbReference type="ARBA" id="ARBA00023014"/>
    </source>
</evidence>
<keyword evidence="7" id="KW-0411">Iron-sulfur</keyword>
<evidence type="ECO:0000256" key="4">
    <source>
        <dbReference type="ARBA" id="ARBA00022723"/>
    </source>
</evidence>
<evidence type="ECO:0000256" key="6">
    <source>
        <dbReference type="ARBA" id="ARBA00023004"/>
    </source>
</evidence>
<dbReference type="SUPFAM" id="SSF54292">
    <property type="entry name" value="2Fe-2S ferredoxin-like"/>
    <property type="match status" value="1"/>
</dbReference>
<dbReference type="PANTHER" id="PTHR43112">
    <property type="entry name" value="FERREDOXIN"/>
    <property type="match status" value="1"/>
</dbReference>